<accession>A0A450U4X0</accession>
<feature type="compositionally biased region" description="Basic and acidic residues" evidence="1">
    <location>
        <begin position="13"/>
        <end position="26"/>
    </location>
</feature>
<feature type="region of interest" description="Disordered" evidence="1">
    <location>
        <begin position="1"/>
        <end position="90"/>
    </location>
</feature>
<reference evidence="2" key="1">
    <citation type="submission" date="2019-02" db="EMBL/GenBank/DDBJ databases">
        <authorList>
            <person name="Gruber-Vodicka R. H."/>
            <person name="Seah K. B. B."/>
        </authorList>
    </citation>
    <scope>NUCLEOTIDE SEQUENCE</scope>
    <source>
        <strain evidence="2">BECK_M7</strain>
    </source>
</reference>
<proteinExistence type="predicted"/>
<organism evidence="2">
    <name type="scientific">Candidatus Kentrum sp. LFY</name>
    <dbReference type="NCBI Taxonomy" id="2126342"/>
    <lineage>
        <taxon>Bacteria</taxon>
        <taxon>Pseudomonadati</taxon>
        <taxon>Pseudomonadota</taxon>
        <taxon>Gammaproteobacteria</taxon>
        <taxon>Candidatus Kentrum</taxon>
    </lineage>
</organism>
<sequence length="153" mass="17223">MHRLRKVGISLKVSEKQRFRENRCVRQDPPPLSSSPGTKRQTSQSPPNRSRARCFGGYGNGELPPHSQKPNPIAQRATRPSSAPAMTISPSSISPWFRVAPFFIHNTRIPGTSAGEWWDPTGWKLMTTIASHNWATRTPPGGYRRYSNEGHEY</sequence>
<dbReference type="AlphaFoldDB" id="A0A450U4X0"/>
<gene>
    <name evidence="2" type="ORF">BECKLFY1418B_GA0070995_100161</name>
</gene>
<evidence type="ECO:0000256" key="1">
    <source>
        <dbReference type="SAM" id="MobiDB-lite"/>
    </source>
</evidence>
<feature type="compositionally biased region" description="Polar residues" evidence="1">
    <location>
        <begin position="34"/>
        <end position="48"/>
    </location>
</feature>
<protein>
    <submittedName>
        <fullName evidence="2">Uncharacterized protein</fullName>
    </submittedName>
</protein>
<evidence type="ECO:0000313" key="2">
    <source>
        <dbReference type="EMBL" id="VFJ86031.1"/>
    </source>
</evidence>
<dbReference type="EMBL" id="CAADFF010000001">
    <property type="protein sequence ID" value="VFJ86031.1"/>
    <property type="molecule type" value="Genomic_DNA"/>
</dbReference>
<name>A0A450U4X0_9GAMM</name>